<feature type="disulfide bond" description="Redox-active" evidence="8">
    <location>
        <begin position="30"/>
        <end position="33"/>
    </location>
</feature>
<dbReference type="CDD" id="cd02947">
    <property type="entry name" value="TRX_family"/>
    <property type="match status" value="1"/>
</dbReference>
<feature type="site" description="Contributes to redox potential value" evidence="7">
    <location>
        <position position="32"/>
    </location>
</feature>
<evidence type="ECO:0000313" key="11">
    <source>
        <dbReference type="Proteomes" id="UP001208131"/>
    </source>
</evidence>
<protein>
    <recommendedName>
        <fullName evidence="6">Thioredoxin</fullName>
    </recommendedName>
</protein>
<feature type="site" description="Contributes to redox potential value" evidence="7">
    <location>
        <position position="31"/>
    </location>
</feature>
<dbReference type="InterPro" id="IPR036249">
    <property type="entry name" value="Thioredoxin-like_sf"/>
</dbReference>
<dbReference type="PANTHER" id="PTHR45663:SF11">
    <property type="entry name" value="GEO12009P1"/>
    <property type="match status" value="1"/>
</dbReference>
<feature type="domain" description="Thioredoxin" evidence="9">
    <location>
        <begin position="1"/>
        <end position="105"/>
    </location>
</feature>
<dbReference type="PIRSF" id="PIRSF000077">
    <property type="entry name" value="Thioredoxin"/>
    <property type="match status" value="1"/>
</dbReference>
<name>A0AAE3IKG1_9FIRM</name>
<dbReference type="PROSITE" id="PS51352">
    <property type="entry name" value="THIOREDOXIN_2"/>
    <property type="match status" value="1"/>
</dbReference>
<keyword evidence="5 8" id="KW-0676">Redox-active center</keyword>
<dbReference type="GO" id="GO:0015035">
    <property type="term" value="F:protein-disulfide reductase activity"/>
    <property type="evidence" value="ECO:0007669"/>
    <property type="project" value="InterPro"/>
</dbReference>
<keyword evidence="11" id="KW-1185">Reference proteome</keyword>
<evidence type="ECO:0000256" key="3">
    <source>
        <dbReference type="ARBA" id="ARBA00022982"/>
    </source>
</evidence>
<evidence type="ECO:0000313" key="10">
    <source>
        <dbReference type="EMBL" id="MCU6705528.1"/>
    </source>
</evidence>
<evidence type="ECO:0000259" key="9">
    <source>
        <dbReference type="PROSITE" id="PS51352"/>
    </source>
</evidence>
<dbReference type="GO" id="GO:0005737">
    <property type="term" value="C:cytoplasm"/>
    <property type="evidence" value="ECO:0007669"/>
    <property type="project" value="TreeGrafter"/>
</dbReference>
<keyword evidence="4 8" id="KW-1015">Disulfide bond</keyword>
<dbReference type="EMBL" id="JAOQJZ010000005">
    <property type="protein sequence ID" value="MCU6705528.1"/>
    <property type="molecule type" value="Genomic_DNA"/>
</dbReference>
<evidence type="ECO:0000256" key="8">
    <source>
        <dbReference type="PIRSR" id="PIRSR000077-4"/>
    </source>
</evidence>
<keyword evidence="2" id="KW-0813">Transport</keyword>
<sequence length="105" mass="11531">MSVRANKDTFESEINEAGKLVIADFYSDSCVPCKRMSPLLAETEEENPEGIKLVKLNITFDGETAQKYNVTSVPTLVFFKDGAEKARLTGAVKKAQLAETINSID</sequence>
<dbReference type="SUPFAM" id="SSF52833">
    <property type="entry name" value="Thioredoxin-like"/>
    <property type="match status" value="1"/>
</dbReference>
<comment type="similarity">
    <text evidence="1 6">Belongs to the thioredoxin family.</text>
</comment>
<comment type="caution">
    <text evidence="10">The sequence shown here is derived from an EMBL/GenBank/DDBJ whole genome shotgun (WGS) entry which is preliminary data.</text>
</comment>
<evidence type="ECO:0000256" key="7">
    <source>
        <dbReference type="PIRSR" id="PIRSR000077-1"/>
    </source>
</evidence>
<keyword evidence="3" id="KW-0249">Electron transport</keyword>
<reference evidence="10 11" key="1">
    <citation type="journal article" date="2021" name="ISME Commun">
        <title>Automated analysis of genomic sequences facilitates high-throughput and comprehensive description of bacteria.</title>
        <authorList>
            <person name="Hitch T.C.A."/>
        </authorList>
    </citation>
    <scope>NUCLEOTIDE SEQUENCE [LARGE SCALE GENOMIC DNA]</scope>
    <source>
        <strain evidence="10 11">Sanger_31</strain>
    </source>
</reference>
<feature type="active site" description="Nucleophile" evidence="7">
    <location>
        <position position="30"/>
    </location>
</feature>
<evidence type="ECO:0000256" key="1">
    <source>
        <dbReference type="ARBA" id="ARBA00008987"/>
    </source>
</evidence>
<dbReference type="PANTHER" id="PTHR45663">
    <property type="entry name" value="GEO12009P1"/>
    <property type="match status" value="1"/>
</dbReference>
<dbReference type="Proteomes" id="UP001208131">
    <property type="component" value="Unassembled WGS sequence"/>
</dbReference>
<dbReference type="Gene3D" id="3.40.30.10">
    <property type="entry name" value="Glutaredoxin"/>
    <property type="match status" value="1"/>
</dbReference>
<evidence type="ECO:0000256" key="4">
    <source>
        <dbReference type="ARBA" id="ARBA00023157"/>
    </source>
</evidence>
<accession>A0AAE3IKG1</accession>
<dbReference type="Pfam" id="PF00085">
    <property type="entry name" value="Thioredoxin"/>
    <property type="match status" value="1"/>
</dbReference>
<dbReference type="RefSeq" id="WP_267300842.1">
    <property type="nucleotide sequence ID" value="NZ_JAOQJZ010000005.1"/>
</dbReference>
<feature type="site" description="Deprotonates C-terminal active site Cys" evidence="7">
    <location>
        <position position="24"/>
    </location>
</feature>
<dbReference type="AlphaFoldDB" id="A0AAE3IKG1"/>
<organism evidence="10 11">
    <name type="scientific">Hominimerdicola aceti</name>
    <dbReference type="NCBI Taxonomy" id="2981726"/>
    <lineage>
        <taxon>Bacteria</taxon>
        <taxon>Bacillati</taxon>
        <taxon>Bacillota</taxon>
        <taxon>Clostridia</taxon>
        <taxon>Eubacteriales</taxon>
        <taxon>Oscillospiraceae</taxon>
        <taxon>Hominimerdicola</taxon>
    </lineage>
</organism>
<evidence type="ECO:0000256" key="5">
    <source>
        <dbReference type="ARBA" id="ARBA00023284"/>
    </source>
</evidence>
<dbReference type="InterPro" id="IPR013766">
    <property type="entry name" value="Thioredoxin_domain"/>
</dbReference>
<dbReference type="InterPro" id="IPR005746">
    <property type="entry name" value="Thioredoxin"/>
</dbReference>
<evidence type="ECO:0000256" key="6">
    <source>
        <dbReference type="PIRNR" id="PIRNR000077"/>
    </source>
</evidence>
<gene>
    <name evidence="10" type="ORF">OCV57_06265</name>
</gene>
<feature type="active site" description="Nucleophile" evidence="7">
    <location>
        <position position="33"/>
    </location>
</feature>
<evidence type="ECO:0000256" key="2">
    <source>
        <dbReference type="ARBA" id="ARBA00022448"/>
    </source>
</evidence>
<proteinExistence type="inferred from homology"/>